<keyword evidence="2" id="KW-1185">Reference proteome</keyword>
<protein>
    <submittedName>
        <fullName evidence="1">Uncharacterized protein</fullName>
    </submittedName>
</protein>
<dbReference type="Proteomes" id="UP000032408">
    <property type="component" value="Chromosome"/>
</dbReference>
<reference evidence="2" key="1">
    <citation type="submission" date="2015-03" db="EMBL/GenBank/DDBJ databases">
        <title>Characterization of two novel Thaumarchaeota isolated from the Northern Adriatic Sea.</title>
        <authorList>
            <person name="Bayer B."/>
            <person name="Vojvoda J."/>
            <person name="Offre P."/>
            <person name="Srivastava A."/>
            <person name="Elisabeth N."/>
            <person name="Garcia J.A.L."/>
            <person name="Schleper C."/>
            <person name="Herndl G.J."/>
        </authorList>
    </citation>
    <scope>NUCLEOTIDE SEQUENCE [LARGE SCALE GENOMIC DNA]</scope>
    <source>
        <strain evidence="2">NF5</strain>
    </source>
</reference>
<dbReference type="KEGG" id="nin:NADRNF5_0971"/>
<organism evidence="1 2">
    <name type="scientific">Nitrosopumilus adriaticus</name>
    <dbReference type="NCBI Taxonomy" id="1580092"/>
    <lineage>
        <taxon>Archaea</taxon>
        <taxon>Nitrososphaerota</taxon>
        <taxon>Nitrososphaeria</taxon>
        <taxon>Nitrosopumilales</taxon>
        <taxon>Nitrosopumilaceae</taxon>
        <taxon>Nitrosopumilus</taxon>
    </lineage>
</organism>
<sequence length="191" mass="22139">MLKEHNTFMSVQYNSFLDELWNEFPGLSEKEITDITDHNLLWTLEEYIKAGYVNFKTDRKELYRLSILLENFAVKNNSPLLATFETEKRYKYVEDRYIEILQKIPKSWIIGNFNNPFLAKQPPKNAQVVSCDGTNISDMWIVVTKNSTGPFGLLAENMGDGQYRGFFSISPPLIQKAIEKISKSLRISIEI</sequence>
<gene>
    <name evidence="1" type="ORF">NADRNF5_0971</name>
</gene>
<accession>A0A0D5C257</accession>
<dbReference type="AlphaFoldDB" id="A0A0D5C257"/>
<proteinExistence type="predicted"/>
<evidence type="ECO:0000313" key="2">
    <source>
        <dbReference type="Proteomes" id="UP000032408"/>
    </source>
</evidence>
<reference evidence="1 2" key="2">
    <citation type="journal article" date="2016" name="ISME J.">
        <title>Physiological and genomic characterization of two novel marine thaumarchaeal strains indicates niche differentiation.</title>
        <authorList>
            <person name="Bayer B."/>
            <person name="Vojvoda J."/>
            <person name="Offre P."/>
            <person name="Alves R.J."/>
            <person name="Elisabeth N.H."/>
            <person name="Garcia J.A."/>
            <person name="Volland J.M."/>
            <person name="Srivastava A."/>
            <person name="Schleper C."/>
            <person name="Herndl G.J."/>
        </authorList>
    </citation>
    <scope>NUCLEOTIDE SEQUENCE [LARGE SCALE GENOMIC DNA]</scope>
    <source>
        <strain evidence="1 2">NF5</strain>
    </source>
</reference>
<dbReference type="STRING" id="1580092.NADRNF5_0971"/>
<dbReference type="HOGENOM" id="CLU_1418637_0_0_2"/>
<name>A0A0D5C257_9ARCH</name>
<evidence type="ECO:0000313" key="1">
    <source>
        <dbReference type="EMBL" id="AJW70663.1"/>
    </source>
</evidence>
<dbReference type="EMBL" id="CP011070">
    <property type="protein sequence ID" value="AJW70663.1"/>
    <property type="molecule type" value="Genomic_DNA"/>
</dbReference>